<sequence>MGMGVRMNVAAFKEGLRAEVDKLHAANRPAAQAGAQIIYERARLNAPVSDESHFFYIRGQKYGPYPPGNLRDSIYQVYSKENSFKDVSTYHISFNKTEAPYGFIVHNGTSKTPADPFISKAVVETRAEVRTAIKARYLEEVNK</sequence>
<reference evidence="1 2" key="1">
    <citation type="submission" date="2017-07" db="EMBL/GenBank/DDBJ databases">
        <title>Acidovorax KNDSW TSA 6 genome sequence and assembly.</title>
        <authorList>
            <person name="Mayilraj S."/>
        </authorList>
    </citation>
    <scope>NUCLEOTIDE SEQUENCE [LARGE SCALE GENOMIC DNA]</scope>
    <source>
        <strain evidence="1 2">KNDSW-TSA6</strain>
    </source>
</reference>
<keyword evidence="2" id="KW-1185">Reference proteome</keyword>
<dbReference type="InterPro" id="IPR010064">
    <property type="entry name" value="HK97-gp10_tail"/>
</dbReference>
<dbReference type="EMBL" id="NOIG01000005">
    <property type="protein sequence ID" value="OYD50715.1"/>
    <property type="molecule type" value="Genomic_DNA"/>
</dbReference>
<proteinExistence type="predicted"/>
<evidence type="ECO:0008006" key="3">
    <source>
        <dbReference type="Google" id="ProtNLM"/>
    </source>
</evidence>
<comment type="caution">
    <text evidence="1">The sequence shown here is derived from an EMBL/GenBank/DDBJ whole genome shotgun (WGS) entry which is preliminary data.</text>
</comment>
<dbReference type="AlphaFoldDB" id="A0A235EQM9"/>
<dbReference type="Proteomes" id="UP000215441">
    <property type="component" value="Unassembled WGS sequence"/>
</dbReference>
<evidence type="ECO:0000313" key="2">
    <source>
        <dbReference type="Proteomes" id="UP000215441"/>
    </source>
</evidence>
<organism evidence="1 2">
    <name type="scientific">Acidovorax kalamii</name>
    <dbReference type="NCBI Taxonomy" id="2004485"/>
    <lineage>
        <taxon>Bacteria</taxon>
        <taxon>Pseudomonadati</taxon>
        <taxon>Pseudomonadota</taxon>
        <taxon>Betaproteobacteria</taxon>
        <taxon>Burkholderiales</taxon>
        <taxon>Comamonadaceae</taxon>
        <taxon>Acidovorax</taxon>
    </lineage>
</organism>
<evidence type="ECO:0000313" key="1">
    <source>
        <dbReference type="EMBL" id="OYD50715.1"/>
    </source>
</evidence>
<accession>A0A235EQM9</accession>
<name>A0A235EQM9_9BURK</name>
<dbReference type="OrthoDB" id="8613246at2"/>
<protein>
    <recommendedName>
        <fullName evidence="3">HK97 gp10 family phage protein</fullName>
    </recommendedName>
</protein>
<dbReference type="NCBIfam" id="TIGR01725">
    <property type="entry name" value="phge_HK97_gp10"/>
    <property type="match status" value="1"/>
</dbReference>
<gene>
    <name evidence="1" type="ORF">CBY09_08265</name>
</gene>